<evidence type="ECO:0000313" key="1">
    <source>
        <dbReference type="EMBL" id="EUA54808.1"/>
    </source>
</evidence>
<dbReference type="GO" id="GO:0016787">
    <property type="term" value="F:hydrolase activity"/>
    <property type="evidence" value="ECO:0007669"/>
    <property type="project" value="UniProtKB-KW"/>
</dbReference>
<name>X8CHB3_MYCXE</name>
<accession>X8CHB3</accession>
<organism evidence="1">
    <name type="scientific">Mycobacterium xenopi 4042</name>
    <dbReference type="NCBI Taxonomy" id="1299334"/>
    <lineage>
        <taxon>Bacteria</taxon>
        <taxon>Bacillati</taxon>
        <taxon>Actinomycetota</taxon>
        <taxon>Actinomycetes</taxon>
        <taxon>Mycobacteriales</taxon>
        <taxon>Mycobacteriaceae</taxon>
        <taxon>Mycobacterium</taxon>
    </lineage>
</organism>
<dbReference type="AlphaFoldDB" id="X8CHB3"/>
<proteinExistence type="predicted"/>
<protein>
    <submittedName>
        <fullName evidence="1">Glycosyl hydrolase domain protein</fullName>
    </submittedName>
</protein>
<comment type="caution">
    <text evidence="1">The sequence shown here is derived from an EMBL/GenBank/DDBJ whole genome shotgun (WGS) entry which is preliminary data.</text>
</comment>
<keyword evidence="1" id="KW-0378">Hydrolase</keyword>
<gene>
    <name evidence="1" type="ORF">I553_1593</name>
</gene>
<dbReference type="EMBL" id="JAOB01000032">
    <property type="protein sequence ID" value="EUA54808.1"/>
    <property type="molecule type" value="Genomic_DNA"/>
</dbReference>
<reference evidence="1" key="1">
    <citation type="submission" date="2014-01" db="EMBL/GenBank/DDBJ databases">
        <authorList>
            <person name="Brown-Elliot B."/>
            <person name="Wallace R."/>
            <person name="Lenaerts A."/>
            <person name="Ordway D."/>
            <person name="DeGroote M.A."/>
            <person name="Parker T."/>
            <person name="Sizemore C."/>
            <person name="Tallon L.J."/>
            <person name="Sadzewicz L.K."/>
            <person name="Sengamalay N."/>
            <person name="Fraser C.M."/>
            <person name="Hine E."/>
            <person name="Shefchek K.A."/>
            <person name="Das S.P."/>
            <person name="Tettelin H."/>
        </authorList>
    </citation>
    <scope>NUCLEOTIDE SEQUENCE [LARGE SCALE GENOMIC DNA]</scope>
    <source>
        <strain evidence="1">4042</strain>
    </source>
</reference>
<sequence>MGRPLRTAVADLAVALVTTDGIVECREALAFPGDPHTAVLLRRIVALDAPMRMRVTLDLRADFGVEPMRDLCDSDGVWTGRTGRHRFRWTGPARPTAATTARCTRS</sequence>